<organism evidence="3 4">
    <name type="scientific">Pholiota conissans</name>
    <dbReference type="NCBI Taxonomy" id="109636"/>
    <lineage>
        <taxon>Eukaryota</taxon>
        <taxon>Fungi</taxon>
        <taxon>Dikarya</taxon>
        <taxon>Basidiomycota</taxon>
        <taxon>Agaricomycotina</taxon>
        <taxon>Agaricomycetes</taxon>
        <taxon>Agaricomycetidae</taxon>
        <taxon>Agaricales</taxon>
        <taxon>Agaricineae</taxon>
        <taxon>Strophariaceae</taxon>
        <taxon>Pholiota</taxon>
    </lineage>
</organism>
<evidence type="ECO:0000313" key="4">
    <source>
        <dbReference type="Proteomes" id="UP000807469"/>
    </source>
</evidence>
<evidence type="ECO:0000256" key="2">
    <source>
        <dbReference type="SAM" id="SignalP"/>
    </source>
</evidence>
<dbReference type="OrthoDB" id="2963718at2759"/>
<gene>
    <name evidence="3" type="ORF">BDN70DRAFT_961126</name>
</gene>
<keyword evidence="2" id="KW-0732">Signal</keyword>
<accession>A0A9P5YTI6</accession>
<feature type="chain" id="PRO_5040338690" evidence="2">
    <location>
        <begin position="21"/>
        <end position="238"/>
    </location>
</feature>
<evidence type="ECO:0000313" key="3">
    <source>
        <dbReference type="EMBL" id="KAF9474329.1"/>
    </source>
</evidence>
<keyword evidence="4" id="KW-1185">Reference proteome</keyword>
<feature type="signal peptide" evidence="2">
    <location>
        <begin position="1"/>
        <end position="20"/>
    </location>
</feature>
<feature type="region of interest" description="Disordered" evidence="1">
    <location>
        <begin position="203"/>
        <end position="238"/>
    </location>
</feature>
<name>A0A9P5YTI6_9AGAR</name>
<dbReference type="EMBL" id="MU155384">
    <property type="protein sequence ID" value="KAF9474329.1"/>
    <property type="molecule type" value="Genomic_DNA"/>
</dbReference>
<reference evidence="3" key="1">
    <citation type="submission" date="2020-11" db="EMBL/GenBank/DDBJ databases">
        <authorList>
            <consortium name="DOE Joint Genome Institute"/>
            <person name="Ahrendt S."/>
            <person name="Riley R."/>
            <person name="Andreopoulos W."/>
            <person name="Labutti K."/>
            <person name="Pangilinan J."/>
            <person name="Ruiz-Duenas F.J."/>
            <person name="Barrasa J.M."/>
            <person name="Sanchez-Garcia M."/>
            <person name="Camarero S."/>
            <person name="Miyauchi S."/>
            <person name="Serrano A."/>
            <person name="Linde D."/>
            <person name="Babiker R."/>
            <person name="Drula E."/>
            <person name="Ayuso-Fernandez I."/>
            <person name="Pacheco R."/>
            <person name="Padilla G."/>
            <person name="Ferreira P."/>
            <person name="Barriuso J."/>
            <person name="Kellner H."/>
            <person name="Castanera R."/>
            <person name="Alfaro M."/>
            <person name="Ramirez L."/>
            <person name="Pisabarro A.G."/>
            <person name="Kuo A."/>
            <person name="Tritt A."/>
            <person name="Lipzen A."/>
            <person name="He G."/>
            <person name="Yan M."/>
            <person name="Ng V."/>
            <person name="Cullen D."/>
            <person name="Martin F."/>
            <person name="Rosso M.-N."/>
            <person name="Henrissat B."/>
            <person name="Hibbett D."/>
            <person name="Martinez A.T."/>
            <person name="Grigoriev I.V."/>
        </authorList>
    </citation>
    <scope>NUCLEOTIDE SEQUENCE</scope>
    <source>
        <strain evidence="3">CIRM-BRFM 674</strain>
    </source>
</reference>
<protein>
    <submittedName>
        <fullName evidence="3">Uncharacterized protein</fullName>
    </submittedName>
</protein>
<feature type="region of interest" description="Disordered" evidence="1">
    <location>
        <begin position="89"/>
        <end position="111"/>
    </location>
</feature>
<dbReference type="AlphaFoldDB" id="A0A9P5YTI6"/>
<proteinExistence type="predicted"/>
<sequence length="238" mass="26033">MRFNVLISLTFLATFVAGRAVIPTDGALSPCSELEALEGAAEKLWGAIMFRSSNAKKARIALEAPAKAEAKAKRIEAAQRAAKKYKGTTNLPDRKTTFHVPGAPATPAKPARTYTGVDVRKAVYEGHKEADRIKNLSKTKQKSSLLKPFHNRLHEVPRPRGAARPLKNMKVLPNNARHPPGKEFPLYEPGSTTLGPARVITQKTKQGHTTVKGVVSHDQSRQPGPGYNDHFKVKGKKH</sequence>
<comment type="caution">
    <text evidence="3">The sequence shown here is derived from an EMBL/GenBank/DDBJ whole genome shotgun (WGS) entry which is preliminary data.</text>
</comment>
<dbReference type="Proteomes" id="UP000807469">
    <property type="component" value="Unassembled WGS sequence"/>
</dbReference>
<evidence type="ECO:0000256" key="1">
    <source>
        <dbReference type="SAM" id="MobiDB-lite"/>
    </source>
</evidence>